<dbReference type="GO" id="GO:0005886">
    <property type="term" value="C:plasma membrane"/>
    <property type="evidence" value="ECO:0007669"/>
    <property type="project" value="UniProtKB-SubCell"/>
</dbReference>
<keyword evidence="4 7" id="KW-0812">Transmembrane</keyword>
<evidence type="ECO:0000256" key="4">
    <source>
        <dbReference type="ARBA" id="ARBA00022692"/>
    </source>
</evidence>
<sequence>MASLDWRFLLFFGLLWFGFSAAQVPVLLSSYSHPETWLRPYDWAYLRVDLPPWFSSMVVTFVSNVNIDKDSARLVPKSKLPVICLKSGSPPLLDISSTYPTDLLLTFPLNGSFGAFYNLSSLDLCIPFQENLTLTLTNEQISPGVLYFGFFNGLGPERTQSKMISRGQAYKFSARINVEGCTTSTIWGPYCNQTIDSPFCSETSIFKNVRNLLGSQLYHRIGSLNHPVSSKSRLGGVVVRKQEASNASSVFVTAESLITCNNSFQSSCIGYGEFKYYSLDIVGMTSQFTIMATEFKLSGMLLMCYARYNAMPLHTTYDYSADISKDSLIVKSPKIGRWYIAVQAVNQSSTYSNSSVCFSFMWQLQECLDGKAGVNCTWDLHKLQRIPRRGSGVPYESYYLPVDENESITSSPFSMESLLSNASVNNVSWTYFSLEIPPGAAGANMHVQLTSNTQVNYELFARYGGMASIDNWDYYANSTSSRNGSMISVIDDSDKGQINFYILYPREGTWSFGLKNTPETRQKSETAMSIALVGCPRHCSSNGDCRYSVEGSGFTFISYCWCDRDHGGFDCSDVLVTRQGHIWQSIFLIASNAAAILPAYSALRQKAFAEWVLFTSSGISSGLYHACDVGTWCVLSFRVLQFMDFWLSFMAVVSTFIYMTTIDESLKRSIHTCMSIFTALLAVTGATRSANITLVVAIGTLGLIVGWLLEYSTTNRFRCYSLPELHLNMPERWLSVRNWFHNLINTLRRRFRWLYLLSGFVALAAAAISWKLETNQSYWIWHSLWHITIYTSSFFFLCSTVLKSTDEDEQPHYELTRQNSASRLE</sequence>
<feature type="transmembrane region" description="Helical" evidence="7">
    <location>
        <begin position="669"/>
        <end position="686"/>
    </location>
</feature>
<keyword evidence="8" id="KW-0732">Signal</keyword>
<reference evidence="10" key="1">
    <citation type="submission" date="2025-08" db="UniProtKB">
        <authorList>
            <consortium name="RefSeq"/>
        </authorList>
    </citation>
    <scope>IDENTIFICATION</scope>
</reference>
<dbReference type="RefSeq" id="XP_039137919.1">
    <property type="nucleotide sequence ID" value="XM_039281985.1"/>
</dbReference>
<feature type="signal peptide" evidence="8">
    <location>
        <begin position="1"/>
        <end position="22"/>
    </location>
</feature>
<comment type="similarity">
    <text evidence="2">Belongs to the TMEM8 family.</text>
</comment>
<evidence type="ECO:0000313" key="9">
    <source>
        <dbReference type="Proteomes" id="UP001515500"/>
    </source>
</evidence>
<evidence type="ECO:0000256" key="2">
    <source>
        <dbReference type="ARBA" id="ARBA00005542"/>
    </source>
</evidence>
<gene>
    <name evidence="10" type="primary">LOC120275419</name>
</gene>
<evidence type="ECO:0000256" key="7">
    <source>
        <dbReference type="SAM" id="Phobius"/>
    </source>
</evidence>
<dbReference type="PANTHER" id="PTHR14319">
    <property type="entry name" value="FIVE-SPAN TRANSMEMBRANE PROTEIN M83"/>
    <property type="match status" value="1"/>
</dbReference>
<protein>
    <submittedName>
        <fullName evidence="10">Uncharacterized protein LOC120275419 isoform X1</fullName>
    </submittedName>
</protein>
<dbReference type="Proteomes" id="UP001515500">
    <property type="component" value="Chromosome 14"/>
</dbReference>
<evidence type="ECO:0000256" key="1">
    <source>
        <dbReference type="ARBA" id="ARBA00004651"/>
    </source>
</evidence>
<feature type="transmembrane region" description="Helical" evidence="7">
    <location>
        <begin position="692"/>
        <end position="709"/>
    </location>
</feature>
<evidence type="ECO:0000313" key="10">
    <source>
        <dbReference type="RefSeq" id="XP_039137919.1"/>
    </source>
</evidence>
<comment type="subcellular location">
    <subcellularLocation>
        <location evidence="1">Cell membrane</location>
        <topology evidence="1">Multi-pass membrane protein</topology>
    </subcellularLocation>
</comment>
<evidence type="ECO:0000256" key="6">
    <source>
        <dbReference type="ARBA" id="ARBA00023136"/>
    </source>
</evidence>
<keyword evidence="9" id="KW-1185">Reference proteome</keyword>
<dbReference type="Pfam" id="PF12036">
    <property type="entry name" value="DUF3522"/>
    <property type="match status" value="1"/>
</dbReference>
<keyword evidence="6 7" id="KW-0472">Membrane</keyword>
<feature type="chain" id="PRO_5044342909" evidence="8">
    <location>
        <begin position="23"/>
        <end position="825"/>
    </location>
</feature>
<organism evidence="9 10">
    <name type="scientific">Dioscorea cayennensis subsp. rotundata</name>
    <name type="common">White Guinea yam</name>
    <name type="synonym">Dioscorea rotundata</name>
    <dbReference type="NCBI Taxonomy" id="55577"/>
    <lineage>
        <taxon>Eukaryota</taxon>
        <taxon>Viridiplantae</taxon>
        <taxon>Streptophyta</taxon>
        <taxon>Embryophyta</taxon>
        <taxon>Tracheophyta</taxon>
        <taxon>Spermatophyta</taxon>
        <taxon>Magnoliopsida</taxon>
        <taxon>Liliopsida</taxon>
        <taxon>Dioscoreales</taxon>
        <taxon>Dioscoreaceae</taxon>
        <taxon>Dioscorea</taxon>
    </lineage>
</organism>
<dbReference type="GeneID" id="120275419"/>
<name>A0AB40CEV3_DIOCR</name>
<keyword evidence="3" id="KW-1003">Cell membrane</keyword>
<feature type="transmembrane region" description="Helical" evidence="7">
    <location>
        <begin position="645"/>
        <end position="662"/>
    </location>
</feature>
<accession>A0AB40CEV3</accession>
<feature type="transmembrane region" description="Helical" evidence="7">
    <location>
        <begin position="753"/>
        <end position="772"/>
    </location>
</feature>
<dbReference type="Gene3D" id="2.60.120.380">
    <property type="match status" value="1"/>
</dbReference>
<dbReference type="AlphaFoldDB" id="A0AB40CEV3"/>
<dbReference type="PANTHER" id="PTHR14319:SF3">
    <property type="entry name" value="TRANSMEMBRANE PROTEIN-LIKE PROTEIN"/>
    <property type="match status" value="1"/>
</dbReference>
<feature type="transmembrane region" description="Helical" evidence="7">
    <location>
        <begin position="778"/>
        <end position="802"/>
    </location>
</feature>
<evidence type="ECO:0000256" key="8">
    <source>
        <dbReference type="SAM" id="SignalP"/>
    </source>
</evidence>
<proteinExistence type="inferred from homology"/>
<dbReference type="InterPro" id="IPR021910">
    <property type="entry name" value="NGX6/PGAP6/MYMK"/>
</dbReference>
<evidence type="ECO:0000256" key="3">
    <source>
        <dbReference type="ARBA" id="ARBA00022475"/>
    </source>
</evidence>
<keyword evidence="5 7" id="KW-1133">Transmembrane helix</keyword>
<evidence type="ECO:0000256" key="5">
    <source>
        <dbReference type="ARBA" id="ARBA00022989"/>
    </source>
</evidence>